<dbReference type="EMBL" id="BDDD01000390">
    <property type="protein sequence ID" value="GAV65193.1"/>
    <property type="molecule type" value="Genomic_DNA"/>
</dbReference>
<feature type="compositionally biased region" description="Basic residues" evidence="1">
    <location>
        <begin position="31"/>
        <end position="47"/>
    </location>
</feature>
<evidence type="ECO:0000256" key="1">
    <source>
        <dbReference type="SAM" id="MobiDB-lite"/>
    </source>
</evidence>
<evidence type="ECO:0000313" key="3">
    <source>
        <dbReference type="Proteomes" id="UP000187406"/>
    </source>
</evidence>
<sequence>LLLKIIRPHTWYYSPDQCPGVSPPLEEYKRNRNVTKKSEKRKKKKKRNYLDSSVSNSQSPNPCNAITNFNKSWFFSLSVFVFYLQSSPLLCLVAECKRECNLNGSSKFDLWFYSVTKIPATQNTKKSFFITSSLVQSHDWVPFKTHNCLASLSLKSTENRAQNQGRKIR</sequence>
<evidence type="ECO:0000313" key="2">
    <source>
        <dbReference type="EMBL" id="GAV65193.1"/>
    </source>
</evidence>
<feature type="compositionally biased region" description="Polar residues" evidence="1">
    <location>
        <begin position="50"/>
        <end position="59"/>
    </location>
</feature>
<reference evidence="3" key="1">
    <citation type="submission" date="2016-04" db="EMBL/GenBank/DDBJ databases">
        <title>Cephalotus genome sequencing.</title>
        <authorList>
            <person name="Fukushima K."/>
            <person name="Hasebe M."/>
            <person name="Fang X."/>
        </authorList>
    </citation>
    <scope>NUCLEOTIDE SEQUENCE [LARGE SCALE GENOMIC DNA]</scope>
    <source>
        <strain evidence="3">cv. St1</strain>
    </source>
</reference>
<accession>A0A1Q3BBP0</accession>
<dbReference type="AlphaFoldDB" id="A0A1Q3BBP0"/>
<dbReference type="InParanoid" id="A0A1Q3BBP0"/>
<organism evidence="2 3">
    <name type="scientific">Cephalotus follicularis</name>
    <name type="common">Albany pitcher plant</name>
    <dbReference type="NCBI Taxonomy" id="3775"/>
    <lineage>
        <taxon>Eukaryota</taxon>
        <taxon>Viridiplantae</taxon>
        <taxon>Streptophyta</taxon>
        <taxon>Embryophyta</taxon>
        <taxon>Tracheophyta</taxon>
        <taxon>Spermatophyta</taxon>
        <taxon>Magnoliopsida</taxon>
        <taxon>eudicotyledons</taxon>
        <taxon>Gunneridae</taxon>
        <taxon>Pentapetalae</taxon>
        <taxon>rosids</taxon>
        <taxon>fabids</taxon>
        <taxon>Oxalidales</taxon>
        <taxon>Cephalotaceae</taxon>
        <taxon>Cephalotus</taxon>
    </lineage>
</organism>
<dbReference type="Proteomes" id="UP000187406">
    <property type="component" value="Unassembled WGS sequence"/>
</dbReference>
<keyword evidence="3" id="KW-1185">Reference proteome</keyword>
<protein>
    <submittedName>
        <fullName evidence="2">Uncharacterized protein</fullName>
    </submittedName>
</protein>
<comment type="caution">
    <text evidence="2">The sequence shown here is derived from an EMBL/GenBank/DDBJ whole genome shotgun (WGS) entry which is preliminary data.</text>
</comment>
<gene>
    <name evidence="2" type="ORF">CFOL_v3_08708</name>
</gene>
<proteinExistence type="predicted"/>
<feature type="non-terminal residue" evidence="2">
    <location>
        <position position="1"/>
    </location>
</feature>
<name>A0A1Q3BBP0_CEPFO</name>
<feature type="region of interest" description="Disordered" evidence="1">
    <location>
        <begin position="23"/>
        <end position="59"/>
    </location>
</feature>